<gene>
    <name evidence="4" type="ORF">ACT17_33620</name>
</gene>
<dbReference type="RefSeq" id="WP_047040871.1">
    <property type="nucleotide sequence ID" value="NZ_LFOD01000072.1"/>
</dbReference>
<comment type="caution">
    <text evidence="4">The sequence shown here is derived from an EMBL/GenBank/DDBJ whole genome shotgun (WGS) entry which is preliminary data.</text>
</comment>
<dbReference type="OrthoDB" id="285029at2"/>
<dbReference type="SUPFAM" id="SSF51182">
    <property type="entry name" value="RmlC-like cupins"/>
    <property type="match status" value="1"/>
</dbReference>
<dbReference type="InterPro" id="IPR011051">
    <property type="entry name" value="RmlC_Cupin_sf"/>
</dbReference>
<dbReference type="InterPro" id="IPR047183">
    <property type="entry name" value="GDO-like"/>
</dbReference>
<proteinExistence type="predicted"/>
<dbReference type="GO" id="GO:0051213">
    <property type="term" value="F:dioxygenase activity"/>
    <property type="evidence" value="ECO:0007669"/>
    <property type="project" value="UniProtKB-KW"/>
</dbReference>
<evidence type="ECO:0000256" key="1">
    <source>
        <dbReference type="ARBA" id="ARBA00022964"/>
    </source>
</evidence>
<keyword evidence="2" id="KW-0560">Oxidoreductase</keyword>
<dbReference type="InterPro" id="IPR014710">
    <property type="entry name" value="RmlC-like_jellyroll"/>
</dbReference>
<dbReference type="PANTHER" id="PTHR41517:SF1">
    <property type="entry name" value="CUPIN"/>
    <property type="match status" value="1"/>
</dbReference>
<sequence length="162" mass="18176">MTLSRDELADFAESMARAGDRDTQHVTEEHLVVNSTEAHWIQTGSPSEIGLLLRIPARSIEFFLQKIPAGAGSDLHRHVHESVHFVRHGSGWSEIGDQRVTWSAGDFVYTPPWVWHRHYADDQQDVEMIVIENSRLLAAVDATQRETRGNVSFAEAFGVGDT</sequence>
<dbReference type="PATRIC" id="fig|451644.5.peg.6913"/>
<accession>A0A0J8TWJ6</accession>
<dbReference type="AlphaFoldDB" id="A0A0J8TWJ6"/>
<evidence type="ECO:0000259" key="3">
    <source>
        <dbReference type="Pfam" id="PF07883"/>
    </source>
</evidence>
<dbReference type="Pfam" id="PF07883">
    <property type="entry name" value="Cupin_2"/>
    <property type="match status" value="1"/>
</dbReference>
<evidence type="ECO:0000313" key="4">
    <source>
        <dbReference type="EMBL" id="KMV13778.1"/>
    </source>
</evidence>
<dbReference type="PANTHER" id="PTHR41517">
    <property type="entry name" value="1,2-DIOXYGENASE PROTEIN-RELATED"/>
    <property type="match status" value="1"/>
</dbReference>
<organism evidence="4 5">
    <name type="scientific">Mycolicibacterium conceptionense</name>
    <dbReference type="NCBI Taxonomy" id="451644"/>
    <lineage>
        <taxon>Bacteria</taxon>
        <taxon>Bacillati</taxon>
        <taxon>Actinomycetota</taxon>
        <taxon>Actinomycetes</taxon>
        <taxon>Mycobacteriales</taxon>
        <taxon>Mycobacteriaceae</taxon>
        <taxon>Mycolicibacterium</taxon>
    </lineage>
</organism>
<protein>
    <submittedName>
        <fullName evidence="4">Cupin</fullName>
    </submittedName>
</protein>
<dbReference type="Gene3D" id="2.60.120.10">
    <property type="entry name" value="Jelly Rolls"/>
    <property type="match status" value="1"/>
</dbReference>
<dbReference type="InterPro" id="IPR013096">
    <property type="entry name" value="Cupin_2"/>
</dbReference>
<feature type="domain" description="Cupin type-2" evidence="3">
    <location>
        <begin position="64"/>
        <end position="131"/>
    </location>
</feature>
<keyword evidence="1" id="KW-0223">Dioxygenase</keyword>
<name>A0A0J8TWJ6_9MYCO</name>
<dbReference type="EMBL" id="LFOD01000072">
    <property type="protein sequence ID" value="KMV13778.1"/>
    <property type="molecule type" value="Genomic_DNA"/>
</dbReference>
<dbReference type="Proteomes" id="UP000037594">
    <property type="component" value="Unassembled WGS sequence"/>
</dbReference>
<evidence type="ECO:0000313" key="5">
    <source>
        <dbReference type="Proteomes" id="UP000037594"/>
    </source>
</evidence>
<evidence type="ECO:0000256" key="2">
    <source>
        <dbReference type="ARBA" id="ARBA00023002"/>
    </source>
</evidence>
<reference evidence="4 5" key="1">
    <citation type="submission" date="2015-06" db="EMBL/GenBank/DDBJ databases">
        <title>Genome sequence of Mycobacterium conceptionense strain MLE.</title>
        <authorList>
            <person name="Greninger A.L."/>
            <person name="Cunningham G."/>
            <person name="Chiu C.Y."/>
            <person name="Miller S."/>
        </authorList>
    </citation>
    <scope>NUCLEOTIDE SEQUENCE [LARGE SCALE GENOMIC DNA]</scope>
    <source>
        <strain evidence="4 5">MLE</strain>
    </source>
</reference>